<feature type="compositionally biased region" description="Low complexity" evidence="1">
    <location>
        <begin position="42"/>
        <end position="58"/>
    </location>
</feature>
<keyword evidence="3" id="KW-1185">Reference proteome</keyword>
<evidence type="ECO:0000313" key="2">
    <source>
        <dbReference type="EMBL" id="KAK0528850.1"/>
    </source>
</evidence>
<organism evidence="2 3">
    <name type="scientific">Tilletia horrida</name>
    <dbReference type="NCBI Taxonomy" id="155126"/>
    <lineage>
        <taxon>Eukaryota</taxon>
        <taxon>Fungi</taxon>
        <taxon>Dikarya</taxon>
        <taxon>Basidiomycota</taxon>
        <taxon>Ustilaginomycotina</taxon>
        <taxon>Exobasidiomycetes</taxon>
        <taxon>Tilletiales</taxon>
        <taxon>Tilletiaceae</taxon>
        <taxon>Tilletia</taxon>
    </lineage>
</organism>
<sequence>MAAGDDALSRQLGACQSPADFASLAHTLLTSCHLVVQPSPSPSSSSPSSSSSSSSSAPSQRRFILSDIEFYHFDPPIHPDPFAHAHASQVNSATWYFHAAGTGDGFKEGSYKGLDVTFGSAQSRSGILFRRITEVSSASSLDTPTVVDGPSLLCDTVLTTLGFTKVRDLVASLRFHSSGCGLSATHPQSPLRIELIPGGTPPLPLELGRIWACPRHGLSLKKTKQSGTDELRLRLDYVAKPYRFLSARPKNGPINLAYSILLELLAGHVQSTTSSQARAGAKQVASPMPLTAYVQAVLERMYPTTASKSAAVTAARNRASRTIVTFLEHIDAGRRKHPSSFAGSGMATTREVGELYGSLIEWDGRSSASKSETGGDASSTSAPDEAEAHRSARPSAPSITAGSETQKRKREDGDGEAEGCGPPADAVSSMSTPVFSARALRAARRG</sequence>
<dbReference type="Proteomes" id="UP001176521">
    <property type="component" value="Unassembled WGS sequence"/>
</dbReference>
<feature type="region of interest" description="Disordered" evidence="1">
    <location>
        <begin position="39"/>
        <end position="58"/>
    </location>
</feature>
<feature type="compositionally biased region" description="Polar residues" evidence="1">
    <location>
        <begin position="366"/>
        <end position="382"/>
    </location>
</feature>
<reference evidence="2" key="1">
    <citation type="journal article" date="2023" name="PhytoFront">
        <title>Draft Genome Resources of Seven Strains of Tilletia horrida, Causal Agent of Kernel Smut of Rice.</title>
        <authorList>
            <person name="Khanal S."/>
            <person name="Antony Babu S."/>
            <person name="Zhou X.G."/>
        </authorList>
    </citation>
    <scope>NUCLEOTIDE SEQUENCE</scope>
    <source>
        <strain evidence="2">TX3</strain>
    </source>
</reference>
<proteinExistence type="predicted"/>
<comment type="caution">
    <text evidence="2">The sequence shown here is derived from an EMBL/GenBank/DDBJ whole genome shotgun (WGS) entry which is preliminary data.</text>
</comment>
<accession>A0AAN6G9P0</accession>
<name>A0AAN6G9P0_9BASI</name>
<gene>
    <name evidence="2" type="ORF">OC842_004431</name>
</gene>
<feature type="region of interest" description="Disordered" evidence="1">
    <location>
        <begin position="365"/>
        <end position="446"/>
    </location>
</feature>
<dbReference type="EMBL" id="JAPDMQ010000261">
    <property type="protein sequence ID" value="KAK0528850.1"/>
    <property type="molecule type" value="Genomic_DNA"/>
</dbReference>
<dbReference type="AlphaFoldDB" id="A0AAN6G9P0"/>
<evidence type="ECO:0000256" key="1">
    <source>
        <dbReference type="SAM" id="MobiDB-lite"/>
    </source>
</evidence>
<evidence type="ECO:0000313" key="3">
    <source>
        <dbReference type="Proteomes" id="UP001176521"/>
    </source>
</evidence>
<protein>
    <submittedName>
        <fullName evidence="2">Uncharacterized protein</fullName>
    </submittedName>
</protein>